<dbReference type="InterPro" id="IPR001848">
    <property type="entry name" value="Ribosomal_uS10"/>
</dbReference>
<dbReference type="Pfam" id="PF00338">
    <property type="entry name" value="Ribosomal_S10"/>
    <property type="match status" value="1"/>
</dbReference>
<dbReference type="STRING" id="4999.A0A1Y1UMW6"/>
<evidence type="ECO:0000256" key="3">
    <source>
        <dbReference type="ARBA" id="ARBA00023274"/>
    </source>
</evidence>
<dbReference type="PANTHER" id="PTHR11700">
    <property type="entry name" value="30S RIBOSOMAL PROTEIN S10 FAMILY MEMBER"/>
    <property type="match status" value="1"/>
</dbReference>
<dbReference type="GO" id="GO:0005840">
    <property type="term" value="C:ribosome"/>
    <property type="evidence" value="ECO:0007669"/>
    <property type="project" value="UniProtKB-KW"/>
</dbReference>
<dbReference type="InterPro" id="IPR036838">
    <property type="entry name" value="Ribosomal_uS10_dom_sf"/>
</dbReference>
<protein>
    <submittedName>
        <fullName evidence="5">Ribosomal protein S10 domain-containing protein</fullName>
    </submittedName>
</protein>
<dbReference type="RefSeq" id="XP_021873263.1">
    <property type="nucleotide sequence ID" value="XM_022013046.1"/>
</dbReference>
<comment type="similarity">
    <text evidence="1">Belongs to the universal ribosomal protein uS10 family.</text>
</comment>
<feature type="domain" description="Small ribosomal subunit protein uS10" evidence="4">
    <location>
        <begin position="14"/>
        <end position="109"/>
    </location>
</feature>
<dbReference type="SMART" id="SM01403">
    <property type="entry name" value="Ribosomal_S10"/>
    <property type="match status" value="1"/>
</dbReference>
<name>A0A1Y1UMW6_9TREE</name>
<proteinExistence type="inferred from homology"/>
<gene>
    <name evidence="5" type="ORF">BD324DRAFT_569374</name>
</gene>
<dbReference type="InParanoid" id="A0A1Y1UMW6"/>
<reference evidence="5 6" key="1">
    <citation type="submission" date="2017-03" db="EMBL/GenBank/DDBJ databases">
        <title>Widespread Adenine N6-methylation of Active Genes in Fungi.</title>
        <authorList>
            <consortium name="DOE Joint Genome Institute"/>
            <person name="Mondo S.J."/>
            <person name="Dannebaum R.O."/>
            <person name="Kuo R.C."/>
            <person name="Louie K.B."/>
            <person name="Bewick A.J."/>
            <person name="Labutti K."/>
            <person name="Haridas S."/>
            <person name="Kuo A."/>
            <person name="Salamov A."/>
            <person name="Ahrendt S.R."/>
            <person name="Lau R."/>
            <person name="Bowen B.P."/>
            <person name="Lipzen A."/>
            <person name="Sullivan W."/>
            <person name="Andreopoulos W.B."/>
            <person name="Clum A."/>
            <person name="Lindquist E."/>
            <person name="Daum C."/>
            <person name="Northen T.R."/>
            <person name="Ramamoorthy G."/>
            <person name="Schmitz R.J."/>
            <person name="Gryganskyi A."/>
            <person name="Culley D."/>
            <person name="Magnuson J."/>
            <person name="James T.Y."/>
            <person name="O'Malley M.A."/>
            <person name="Stajich J.E."/>
            <person name="Spatafora J.W."/>
            <person name="Visel A."/>
            <person name="Grigoriev I.V."/>
        </authorList>
    </citation>
    <scope>NUCLEOTIDE SEQUENCE [LARGE SCALE GENOMIC DNA]</scope>
    <source>
        <strain evidence="5 6">NRRL Y-17943</strain>
    </source>
</reference>
<dbReference type="OrthoDB" id="366214at2759"/>
<dbReference type="AlphaFoldDB" id="A0A1Y1UMW6"/>
<comment type="caution">
    <text evidence="5">The sequence shown here is derived from an EMBL/GenBank/DDBJ whole genome shotgun (WGS) entry which is preliminary data.</text>
</comment>
<accession>A0A1Y1UMW6</accession>
<evidence type="ECO:0000313" key="5">
    <source>
        <dbReference type="EMBL" id="ORX39400.1"/>
    </source>
</evidence>
<dbReference type="EMBL" id="NBSH01000003">
    <property type="protein sequence ID" value="ORX39400.1"/>
    <property type="molecule type" value="Genomic_DNA"/>
</dbReference>
<dbReference type="SUPFAM" id="SSF54999">
    <property type="entry name" value="Ribosomal protein S10"/>
    <property type="match status" value="1"/>
</dbReference>
<dbReference type="GeneID" id="33554854"/>
<evidence type="ECO:0000313" key="6">
    <source>
        <dbReference type="Proteomes" id="UP000193218"/>
    </source>
</evidence>
<sequence length="109" mass="12787">PKPIPKTHGILVATLEMHANFVENLEFYSQWCYLSARSFGMPACRPDRLPRTKELITVPKSPFVHKKFQENFQKLTFKRMIRVYDTSPQTLDLWLRYIARNSLGGITMK</sequence>
<dbReference type="Gene3D" id="3.30.70.600">
    <property type="entry name" value="Ribosomal protein S10 domain"/>
    <property type="match status" value="1"/>
</dbReference>
<dbReference type="GO" id="GO:1990904">
    <property type="term" value="C:ribonucleoprotein complex"/>
    <property type="evidence" value="ECO:0007669"/>
    <property type="project" value="UniProtKB-KW"/>
</dbReference>
<feature type="non-terminal residue" evidence="5">
    <location>
        <position position="1"/>
    </location>
</feature>
<evidence type="ECO:0000259" key="4">
    <source>
        <dbReference type="SMART" id="SM01403"/>
    </source>
</evidence>
<dbReference type="InterPro" id="IPR027486">
    <property type="entry name" value="Ribosomal_uS10_dom"/>
</dbReference>
<feature type="non-terminal residue" evidence="5">
    <location>
        <position position="109"/>
    </location>
</feature>
<keyword evidence="2 5" id="KW-0689">Ribosomal protein</keyword>
<dbReference type="GO" id="GO:0003735">
    <property type="term" value="F:structural constituent of ribosome"/>
    <property type="evidence" value="ECO:0007669"/>
    <property type="project" value="InterPro"/>
</dbReference>
<keyword evidence="6" id="KW-1185">Reference proteome</keyword>
<organism evidence="5 6">
    <name type="scientific">Kockovaella imperatae</name>
    <dbReference type="NCBI Taxonomy" id="4999"/>
    <lineage>
        <taxon>Eukaryota</taxon>
        <taxon>Fungi</taxon>
        <taxon>Dikarya</taxon>
        <taxon>Basidiomycota</taxon>
        <taxon>Agaricomycotina</taxon>
        <taxon>Tremellomycetes</taxon>
        <taxon>Tremellales</taxon>
        <taxon>Cuniculitremaceae</taxon>
        <taxon>Kockovaella</taxon>
    </lineage>
</organism>
<dbReference type="GO" id="GO:0006412">
    <property type="term" value="P:translation"/>
    <property type="evidence" value="ECO:0007669"/>
    <property type="project" value="InterPro"/>
</dbReference>
<evidence type="ECO:0000256" key="1">
    <source>
        <dbReference type="ARBA" id="ARBA00007102"/>
    </source>
</evidence>
<dbReference type="Proteomes" id="UP000193218">
    <property type="component" value="Unassembled WGS sequence"/>
</dbReference>
<evidence type="ECO:0000256" key="2">
    <source>
        <dbReference type="ARBA" id="ARBA00022980"/>
    </source>
</evidence>
<keyword evidence="3" id="KW-0687">Ribonucleoprotein</keyword>